<keyword evidence="9" id="KW-1133">Transmembrane helix</keyword>
<feature type="transmembrane region" description="Helical" evidence="9">
    <location>
        <begin position="139"/>
        <end position="160"/>
    </location>
</feature>
<dbReference type="EC" id="2.7.13.3" evidence="2"/>
<dbReference type="GO" id="GO:0046983">
    <property type="term" value="F:protein dimerization activity"/>
    <property type="evidence" value="ECO:0007669"/>
    <property type="project" value="InterPro"/>
</dbReference>
<evidence type="ECO:0000256" key="9">
    <source>
        <dbReference type="SAM" id="Phobius"/>
    </source>
</evidence>
<gene>
    <name evidence="12" type="ORF">ADL15_01460</name>
</gene>
<evidence type="ECO:0000256" key="3">
    <source>
        <dbReference type="ARBA" id="ARBA00022553"/>
    </source>
</evidence>
<evidence type="ECO:0000313" key="13">
    <source>
        <dbReference type="Proteomes" id="UP000053244"/>
    </source>
</evidence>
<keyword evidence="9" id="KW-0812">Transmembrane</keyword>
<dbReference type="InterPro" id="IPR050482">
    <property type="entry name" value="Sensor_HK_TwoCompSys"/>
</dbReference>
<dbReference type="InterPro" id="IPR036890">
    <property type="entry name" value="HATPase_C_sf"/>
</dbReference>
<dbReference type="Pfam" id="PF07730">
    <property type="entry name" value="HisKA_3"/>
    <property type="match status" value="1"/>
</dbReference>
<feature type="transmembrane region" description="Helical" evidence="9">
    <location>
        <begin position="48"/>
        <end position="65"/>
    </location>
</feature>
<dbReference type="InterPro" id="IPR003594">
    <property type="entry name" value="HATPase_dom"/>
</dbReference>
<evidence type="ECO:0000259" key="11">
    <source>
        <dbReference type="Pfam" id="PF07730"/>
    </source>
</evidence>
<organism evidence="12 13">
    <name type="scientific">Actinoplanes awajinensis subsp. mycoplanecinus</name>
    <dbReference type="NCBI Taxonomy" id="135947"/>
    <lineage>
        <taxon>Bacteria</taxon>
        <taxon>Bacillati</taxon>
        <taxon>Actinomycetota</taxon>
        <taxon>Actinomycetes</taxon>
        <taxon>Micromonosporales</taxon>
        <taxon>Micromonosporaceae</taxon>
        <taxon>Actinoplanes</taxon>
    </lineage>
</organism>
<feature type="transmembrane region" description="Helical" evidence="9">
    <location>
        <begin position="23"/>
        <end position="41"/>
    </location>
</feature>
<evidence type="ECO:0000256" key="1">
    <source>
        <dbReference type="ARBA" id="ARBA00000085"/>
    </source>
</evidence>
<dbReference type="SUPFAM" id="SSF55874">
    <property type="entry name" value="ATPase domain of HSP90 chaperone/DNA topoisomerase II/histidine kinase"/>
    <property type="match status" value="1"/>
</dbReference>
<keyword evidence="6 12" id="KW-0418">Kinase</keyword>
<reference evidence="12 13" key="1">
    <citation type="submission" date="2015-10" db="EMBL/GenBank/DDBJ databases">
        <authorList>
            <person name="Gilbert D.G."/>
        </authorList>
    </citation>
    <scope>NUCLEOTIDE SEQUENCE [LARGE SCALE GENOMIC DNA]</scope>
    <source>
        <strain evidence="12 13">NRRL B-16712</strain>
    </source>
</reference>
<dbReference type="Gene3D" id="1.20.5.1930">
    <property type="match status" value="1"/>
</dbReference>
<dbReference type="Proteomes" id="UP000053244">
    <property type="component" value="Unassembled WGS sequence"/>
</dbReference>
<comment type="caution">
    <text evidence="12">The sequence shown here is derived from an EMBL/GenBank/DDBJ whole genome shotgun (WGS) entry which is preliminary data.</text>
</comment>
<keyword evidence="7" id="KW-0067">ATP-binding</keyword>
<keyword evidence="5" id="KW-0547">Nucleotide-binding</keyword>
<evidence type="ECO:0000313" key="12">
    <source>
        <dbReference type="EMBL" id="KUL42233.1"/>
    </source>
</evidence>
<dbReference type="Pfam" id="PF02518">
    <property type="entry name" value="HATPase_c"/>
    <property type="match status" value="1"/>
</dbReference>
<accession>A0A0X3VBP6</accession>
<feature type="domain" description="Signal transduction histidine kinase subgroup 3 dimerisation and phosphoacceptor" evidence="11">
    <location>
        <begin position="185"/>
        <end position="251"/>
    </location>
</feature>
<dbReference type="AlphaFoldDB" id="A0A0X3VBP6"/>
<dbReference type="PANTHER" id="PTHR24421:SF10">
    <property type="entry name" value="NITRATE_NITRITE SENSOR PROTEIN NARQ"/>
    <property type="match status" value="1"/>
</dbReference>
<dbReference type="PANTHER" id="PTHR24421">
    <property type="entry name" value="NITRATE/NITRITE SENSOR PROTEIN NARX-RELATED"/>
    <property type="match status" value="1"/>
</dbReference>
<feature type="transmembrane region" description="Helical" evidence="9">
    <location>
        <begin position="71"/>
        <end position="89"/>
    </location>
</feature>
<evidence type="ECO:0000256" key="6">
    <source>
        <dbReference type="ARBA" id="ARBA00022777"/>
    </source>
</evidence>
<evidence type="ECO:0000259" key="10">
    <source>
        <dbReference type="Pfam" id="PF02518"/>
    </source>
</evidence>
<comment type="catalytic activity">
    <reaction evidence="1">
        <text>ATP + protein L-histidine = ADP + protein N-phospho-L-histidine.</text>
        <dbReference type="EC" id="2.7.13.3"/>
    </reaction>
</comment>
<sequence>MRVTTAGRRAAPAPAPSVLTMNFIYLAALATLLGVPAGLAMTGGDADTVMTVSLAVTMAGLVFAARRWPRTTLVTSVSIVGAWHTAHLIESGWVWPATAALVVVALTGHLRTAVITSVVLLAFGVAWDGAVEQHTSAWVFSRLGGEGLWLIAALAAAVAYRNTGRWRDELAQRVSQESLHRHVEERVEIARDLHDVVSHTLGVVGVHLNVALDAFDDDPAEARASLRLAQEVRGRAMTDLKTLVGVLRSGALPGLDSLEGLVAQIRASGLAVSLNEFGDPVEVPAPVAAAVYRVVQESLTNTVRHAGATRATVTIRYAPDRVLVDVQDDGPGSAAPIVDGHGISGMRERVAALGGALTAGPGDKGFAVRASLPLRG</sequence>
<feature type="transmembrane region" description="Helical" evidence="9">
    <location>
        <begin position="101"/>
        <end position="127"/>
    </location>
</feature>
<name>A0A0X3VBP6_9ACTN</name>
<dbReference type="InterPro" id="IPR011712">
    <property type="entry name" value="Sig_transdc_His_kin_sub3_dim/P"/>
</dbReference>
<evidence type="ECO:0000256" key="4">
    <source>
        <dbReference type="ARBA" id="ARBA00022679"/>
    </source>
</evidence>
<keyword evidence="4" id="KW-0808">Transferase</keyword>
<keyword evidence="3" id="KW-0597">Phosphoprotein</keyword>
<keyword evidence="13" id="KW-1185">Reference proteome</keyword>
<evidence type="ECO:0000256" key="8">
    <source>
        <dbReference type="ARBA" id="ARBA00023012"/>
    </source>
</evidence>
<dbReference type="EMBL" id="LLZH01000002">
    <property type="protein sequence ID" value="KUL42233.1"/>
    <property type="molecule type" value="Genomic_DNA"/>
</dbReference>
<evidence type="ECO:0000256" key="7">
    <source>
        <dbReference type="ARBA" id="ARBA00022840"/>
    </source>
</evidence>
<evidence type="ECO:0000256" key="2">
    <source>
        <dbReference type="ARBA" id="ARBA00012438"/>
    </source>
</evidence>
<evidence type="ECO:0000256" key="5">
    <source>
        <dbReference type="ARBA" id="ARBA00022741"/>
    </source>
</evidence>
<keyword evidence="8" id="KW-0902">Two-component regulatory system</keyword>
<dbReference type="GO" id="GO:0016020">
    <property type="term" value="C:membrane"/>
    <property type="evidence" value="ECO:0007669"/>
    <property type="project" value="InterPro"/>
</dbReference>
<dbReference type="GO" id="GO:0005524">
    <property type="term" value="F:ATP binding"/>
    <property type="evidence" value="ECO:0007669"/>
    <property type="project" value="UniProtKB-KW"/>
</dbReference>
<dbReference type="CDD" id="cd16917">
    <property type="entry name" value="HATPase_UhpB-NarQ-NarX-like"/>
    <property type="match status" value="1"/>
</dbReference>
<protein>
    <recommendedName>
        <fullName evidence="2">histidine kinase</fullName>
        <ecNumber evidence="2">2.7.13.3</ecNumber>
    </recommendedName>
</protein>
<dbReference type="Gene3D" id="3.30.565.10">
    <property type="entry name" value="Histidine kinase-like ATPase, C-terminal domain"/>
    <property type="match status" value="1"/>
</dbReference>
<feature type="domain" description="Histidine kinase/HSP90-like ATPase" evidence="10">
    <location>
        <begin position="290"/>
        <end position="375"/>
    </location>
</feature>
<keyword evidence="9" id="KW-0472">Membrane</keyword>
<proteinExistence type="predicted"/>
<dbReference type="GO" id="GO:0000155">
    <property type="term" value="F:phosphorelay sensor kinase activity"/>
    <property type="evidence" value="ECO:0007669"/>
    <property type="project" value="InterPro"/>
</dbReference>
<dbReference type="OrthoDB" id="4195281at2"/>